<dbReference type="STRING" id="295068.MAQ5080_01711"/>
<evidence type="ECO:0000313" key="2">
    <source>
        <dbReference type="EMBL" id="SBS30566.1"/>
    </source>
</evidence>
<dbReference type="PROSITE" id="PS50883">
    <property type="entry name" value="EAL"/>
    <property type="match status" value="1"/>
</dbReference>
<dbReference type="InterPro" id="IPR001633">
    <property type="entry name" value="EAL_dom"/>
</dbReference>
<dbReference type="SUPFAM" id="SSF141868">
    <property type="entry name" value="EAL domain-like"/>
    <property type="match status" value="1"/>
</dbReference>
<evidence type="ECO:0000313" key="3">
    <source>
        <dbReference type="Proteomes" id="UP000092627"/>
    </source>
</evidence>
<dbReference type="SMART" id="SM00065">
    <property type="entry name" value="GAF"/>
    <property type="match status" value="1"/>
</dbReference>
<dbReference type="AlphaFoldDB" id="A0A1A8TC35"/>
<accession>A0A1A8TC35</accession>
<feature type="domain" description="EAL" evidence="1">
    <location>
        <begin position="165"/>
        <end position="397"/>
    </location>
</feature>
<dbReference type="SUPFAM" id="SSF55781">
    <property type="entry name" value="GAF domain-like"/>
    <property type="match status" value="1"/>
</dbReference>
<dbReference type="InterPro" id="IPR050706">
    <property type="entry name" value="Cyclic-di-GMP_PDE-like"/>
</dbReference>
<dbReference type="Gene3D" id="3.30.450.40">
    <property type="match status" value="1"/>
</dbReference>
<dbReference type="Pfam" id="PF00563">
    <property type="entry name" value="EAL"/>
    <property type="match status" value="1"/>
</dbReference>
<dbReference type="InterPro" id="IPR003018">
    <property type="entry name" value="GAF"/>
</dbReference>
<dbReference type="PANTHER" id="PTHR33121:SF76">
    <property type="entry name" value="SIGNALING PROTEIN"/>
    <property type="match status" value="1"/>
</dbReference>
<dbReference type="InterPro" id="IPR035919">
    <property type="entry name" value="EAL_sf"/>
</dbReference>
<proteinExistence type="predicted"/>
<protein>
    <submittedName>
        <fullName evidence="2">Putative cyclic-di-GMP phosphodiesterase AdrB</fullName>
        <ecNumber evidence="2">3.1.4.52</ecNumber>
    </submittedName>
</protein>
<dbReference type="CDD" id="cd01948">
    <property type="entry name" value="EAL"/>
    <property type="match status" value="1"/>
</dbReference>
<keyword evidence="3" id="KW-1185">Reference proteome</keyword>
<sequence>MRSFSDLELANEHLSIKSVLSQVLHAARESLSMEFAFISELKDGCRIFRLIDQEAGAPDILQIDHGDASEQSYCQRVLDGRLPALMRNAVDFKEAVKLQVTHELPVGAHISVPIFADDGSVFGTFCCFSRMPNYNLTSKDLASLRAFSDLASELLRNSLAQDREMLALRHLVQDMIERGDFSIVCQPIYDLEKGAVIGYEALTRFNSDAGLTTEEWFVNAAKVGLSYELECATGQKAFDMLPRLAANQYLTINVSPTTILSCQNLQAMFGQYADRIVLEITEHDEISDYAQVSEVLAPLREQGLRLAVDDAGAGYASFRHILLLKPDVIKLDRSLINGIDSDPSQYALATAIVAFAESTQSTIVAEGIETDSELNAIRQLNIHLGQGYLLGRPAALN</sequence>
<dbReference type="Gene3D" id="3.20.20.450">
    <property type="entry name" value="EAL domain"/>
    <property type="match status" value="1"/>
</dbReference>
<dbReference type="EMBL" id="FLOC01000008">
    <property type="protein sequence ID" value="SBS30566.1"/>
    <property type="molecule type" value="Genomic_DNA"/>
</dbReference>
<dbReference type="Proteomes" id="UP000092627">
    <property type="component" value="Unassembled WGS sequence"/>
</dbReference>
<dbReference type="Pfam" id="PF13185">
    <property type="entry name" value="GAF_2"/>
    <property type="match status" value="1"/>
</dbReference>
<dbReference type="GO" id="GO:0071111">
    <property type="term" value="F:cyclic-guanylate-specific phosphodiesterase activity"/>
    <property type="evidence" value="ECO:0007669"/>
    <property type="project" value="UniProtKB-EC"/>
</dbReference>
<reference evidence="2 3" key="1">
    <citation type="submission" date="2016-06" db="EMBL/GenBank/DDBJ databases">
        <authorList>
            <person name="Kjaerup R.B."/>
            <person name="Dalgaard T.S."/>
            <person name="Juul-Madsen H.R."/>
        </authorList>
    </citation>
    <scope>NUCLEOTIDE SEQUENCE [LARGE SCALE GENOMIC DNA]</scope>
    <source>
        <strain evidence="2 3">CECT 5080</strain>
    </source>
</reference>
<name>A0A1A8TC35_9GAMM</name>
<dbReference type="OrthoDB" id="1673646at2"/>
<dbReference type="SMART" id="SM00052">
    <property type="entry name" value="EAL"/>
    <property type="match status" value="1"/>
</dbReference>
<gene>
    <name evidence="2" type="primary">adrB</name>
    <name evidence="2" type="ORF">MAQ5080_01711</name>
</gene>
<keyword evidence="2" id="KW-0378">Hydrolase</keyword>
<dbReference type="EC" id="3.1.4.52" evidence="2"/>
<organism evidence="2 3">
    <name type="scientific">Marinomonas aquimarina</name>
    <dbReference type="NCBI Taxonomy" id="295068"/>
    <lineage>
        <taxon>Bacteria</taxon>
        <taxon>Pseudomonadati</taxon>
        <taxon>Pseudomonadota</taxon>
        <taxon>Gammaproteobacteria</taxon>
        <taxon>Oceanospirillales</taxon>
        <taxon>Oceanospirillaceae</taxon>
        <taxon>Marinomonas</taxon>
    </lineage>
</organism>
<dbReference type="RefSeq" id="WP_067208655.1">
    <property type="nucleotide sequence ID" value="NZ_FLOC01000008.1"/>
</dbReference>
<evidence type="ECO:0000259" key="1">
    <source>
        <dbReference type="PROSITE" id="PS50883"/>
    </source>
</evidence>
<dbReference type="InterPro" id="IPR029016">
    <property type="entry name" value="GAF-like_dom_sf"/>
</dbReference>
<dbReference type="PANTHER" id="PTHR33121">
    <property type="entry name" value="CYCLIC DI-GMP PHOSPHODIESTERASE PDEF"/>
    <property type="match status" value="1"/>
</dbReference>